<feature type="compositionally biased region" description="Basic and acidic residues" evidence="1">
    <location>
        <begin position="40"/>
        <end position="49"/>
    </location>
</feature>
<evidence type="ECO:0000313" key="4">
    <source>
        <dbReference type="Proteomes" id="UP001165121"/>
    </source>
</evidence>
<dbReference type="Pfam" id="PF17919">
    <property type="entry name" value="RT_RNaseH_2"/>
    <property type="match status" value="1"/>
</dbReference>
<gene>
    <name evidence="3" type="ORF">Pfra01_001634200</name>
</gene>
<dbReference type="InterPro" id="IPR043502">
    <property type="entry name" value="DNA/RNA_pol_sf"/>
</dbReference>
<keyword evidence="4" id="KW-1185">Reference proteome</keyword>
<accession>A0A9W6XUT0</accession>
<comment type="caution">
    <text evidence="3">The sequence shown here is derived from an EMBL/GenBank/DDBJ whole genome shotgun (WGS) entry which is preliminary data.</text>
</comment>
<dbReference type="Proteomes" id="UP001165121">
    <property type="component" value="Unassembled WGS sequence"/>
</dbReference>
<dbReference type="InterPro" id="IPR043128">
    <property type="entry name" value="Rev_trsase/Diguanyl_cyclase"/>
</dbReference>
<reference evidence="3" key="1">
    <citation type="submission" date="2023-04" db="EMBL/GenBank/DDBJ databases">
        <title>Phytophthora fragariaefolia NBRC 109709.</title>
        <authorList>
            <person name="Ichikawa N."/>
            <person name="Sato H."/>
            <person name="Tonouchi N."/>
        </authorList>
    </citation>
    <scope>NUCLEOTIDE SEQUENCE</scope>
    <source>
        <strain evidence="3">NBRC 109709</strain>
    </source>
</reference>
<organism evidence="3 4">
    <name type="scientific">Phytophthora fragariaefolia</name>
    <dbReference type="NCBI Taxonomy" id="1490495"/>
    <lineage>
        <taxon>Eukaryota</taxon>
        <taxon>Sar</taxon>
        <taxon>Stramenopiles</taxon>
        <taxon>Oomycota</taxon>
        <taxon>Peronosporomycetes</taxon>
        <taxon>Peronosporales</taxon>
        <taxon>Peronosporaceae</taxon>
        <taxon>Phytophthora</taxon>
    </lineage>
</organism>
<sequence length="495" mass="55682">MTRTLRHLQHPPNTVRSIQVQAEDSGSDSGSDGSDGSDSDEGHHRRIDLASDGDCAGEATRGADQEPTAPHPTDQPPRGLRPRNPADGADHGRSSFTIRISARWKSAITRSDNGSTRTLSDLVIALLPEQARRHASRDGGEDVKLGRSPGWNPVRAERSKYCIYAFVNEKSVNRLSGRQGLRGNTFDLHAKVPVGVLSLHSVGEYNRLETEVAFDLQIGKFREYWERNRPEEWFKPARGELNQGSRDRRLRSPITIDPTNLSRWIYFQGNHEDIGNIVHLASGSGRPKQLTRSTMRRPLVNSDQDHKYSAGYAGLAKPLSDLLKKDTDCWERQHQEAFDIIKASLLRAPILALPDESKPFSVVCDTSDYAISYALLQYDEDGDERVISFQSRQLKAAERNYPVHDKELLAMKRQCEMALAAAESPAHRFEWADGLLHYRVEPGDPPRGVVPNDENLKFDIIQKAHDAPRKRTGRPARRSSPDLNIQWIFRSKVDI</sequence>
<dbReference type="PANTHER" id="PTHR34072">
    <property type="entry name" value="ENZYMATIC POLYPROTEIN-RELATED"/>
    <property type="match status" value="1"/>
</dbReference>
<name>A0A9W6XUT0_9STRA</name>
<dbReference type="SUPFAM" id="SSF56672">
    <property type="entry name" value="DNA/RNA polymerases"/>
    <property type="match status" value="1"/>
</dbReference>
<proteinExistence type="predicted"/>
<feature type="compositionally biased region" description="Low complexity" evidence="1">
    <location>
        <begin position="27"/>
        <end position="36"/>
    </location>
</feature>
<protein>
    <submittedName>
        <fullName evidence="3">Unnamed protein product</fullName>
    </submittedName>
</protein>
<dbReference type="EMBL" id="BSXT01001830">
    <property type="protein sequence ID" value="GMF45525.1"/>
    <property type="molecule type" value="Genomic_DNA"/>
</dbReference>
<evidence type="ECO:0000313" key="3">
    <source>
        <dbReference type="EMBL" id="GMF45525.1"/>
    </source>
</evidence>
<dbReference type="InterPro" id="IPR041577">
    <property type="entry name" value="RT_RNaseH_2"/>
</dbReference>
<feature type="compositionally biased region" description="Polar residues" evidence="1">
    <location>
        <begin position="11"/>
        <end position="22"/>
    </location>
</feature>
<feature type="region of interest" description="Disordered" evidence="1">
    <location>
        <begin position="1"/>
        <end position="95"/>
    </location>
</feature>
<dbReference type="AlphaFoldDB" id="A0A9W6XUT0"/>
<dbReference type="PANTHER" id="PTHR34072:SF56">
    <property type="entry name" value="REVERSE TRANSCRIPTASE_RETROTRANSPOSON-DERIVED PROTEIN RNASE H-LIKE DOMAIN-CONTAINING PROTEIN"/>
    <property type="match status" value="1"/>
</dbReference>
<evidence type="ECO:0000259" key="2">
    <source>
        <dbReference type="Pfam" id="PF17919"/>
    </source>
</evidence>
<dbReference type="Gene3D" id="3.30.70.270">
    <property type="match status" value="1"/>
</dbReference>
<feature type="domain" description="Reverse transcriptase/retrotransposon-derived protein RNase H-like" evidence="2">
    <location>
        <begin position="330"/>
        <end position="415"/>
    </location>
</feature>
<evidence type="ECO:0000256" key="1">
    <source>
        <dbReference type="SAM" id="MobiDB-lite"/>
    </source>
</evidence>